<name>A0ABX4HZL5_9GAMM</name>
<dbReference type="Proteomes" id="UP000218427">
    <property type="component" value="Unassembled WGS sequence"/>
</dbReference>
<evidence type="ECO:0000313" key="2">
    <source>
        <dbReference type="Proteomes" id="UP000218427"/>
    </source>
</evidence>
<proteinExistence type="predicted"/>
<organism evidence="1 2">
    <name type="scientific">Microbulbifer flavimaris</name>
    <dbReference type="NCBI Taxonomy" id="1781068"/>
    <lineage>
        <taxon>Bacteria</taxon>
        <taxon>Pseudomonadati</taxon>
        <taxon>Pseudomonadota</taxon>
        <taxon>Gammaproteobacteria</taxon>
        <taxon>Cellvibrionales</taxon>
        <taxon>Microbulbiferaceae</taxon>
        <taxon>Microbulbifer</taxon>
    </lineage>
</organism>
<accession>A0ABX4HZL5</accession>
<comment type="caution">
    <text evidence="1">The sequence shown here is derived from an EMBL/GenBank/DDBJ whole genome shotgun (WGS) entry which is preliminary data.</text>
</comment>
<evidence type="ECO:0000313" key="1">
    <source>
        <dbReference type="EMBL" id="PCO05592.1"/>
    </source>
</evidence>
<gene>
    <name evidence="1" type="ORF">AWR36_006130</name>
</gene>
<keyword evidence="2" id="KW-1185">Reference proteome</keyword>
<dbReference type="EMBL" id="LRFG02000002">
    <property type="protein sequence ID" value="PCO05592.1"/>
    <property type="molecule type" value="Genomic_DNA"/>
</dbReference>
<dbReference type="RefSeq" id="WP_067082600.1">
    <property type="nucleotide sequence ID" value="NZ_LRFG02000002.1"/>
</dbReference>
<reference evidence="1" key="1">
    <citation type="submission" date="2017-08" db="EMBL/GenBank/DDBJ databases">
        <title>Microbulbifer marisrubri sp. nov., a halophilic alphaproteobacterium isolated from marine sediment of the Yellow Sea, China.</title>
        <authorList>
            <person name="Zhang G."/>
            <person name="Xiong Q."/>
        </authorList>
    </citation>
    <scope>NUCLEOTIDE SEQUENCE [LARGE SCALE GENOMIC DNA]</scope>
    <source>
        <strain evidence="1">WRN-8</strain>
    </source>
</reference>
<protein>
    <submittedName>
        <fullName evidence="1">Uncharacterized protein</fullName>
    </submittedName>
</protein>
<sequence>MADNESELFNRVVTERLGVANRAWAKKLYAESDERLRTDPELKAMWKKMMERTAQRRKNSQK</sequence>